<dbReference type="PROSITE" id="PS50191">
    <property type="entry name" value="CRAL_TRIO"/>
    <property type="match status" value="1"/>
</dbReference>
<feature type="compositionally biased region" description="Low complexity" evidence="1">
    <location>
        <begin position="133"/>
        <end position="147"/>
    </location>
</feature>
<dbReference type="FunCoup" id="D5GH16">
    <property type="interactions" value="131"/>
</dbReference>
<dbReference type="InterPro" id="IPR036273">
    <property type="entry name" value="CRAL/TRIO_N_dom_sf"/>
</dbReference>
<dbReference type="HOGENOM" id="CLU_562827_0_0_1"/>
<dbReference type="PANTHER" id="PTHR45824">
    <property type="entry name" value="GH16843P"/>
    <property type="match status" value="1"/>
</dbReference>
<dbReference type="Pfam" id="PF00650">
    <property type="entry name" value="CRAL_TRIO"/>
    <property type="match status" value="1"/>
</dbReference>
<dbReference type="eggNOG" id="KOG1470">
    <property type="taxonomic scope" value="Eukaryota"/>
</dbReference>
<proteinExistence type="predicted"/>
<dbReference type="SUPFAM" id="SSF46938">
    <property type="entry name" value="CRAL/TRIO N-terminal domain"/>
    <property type="match status" value="1"/>
</dbReference>
<dbReference type="PANTHER" id="PTHR45824:SF29">
    <property type="entry name" value="GH16843P"/>
    <property type="match status" value="1"/>
</dbReference>
<dbReference type="InterPro" id="IPR052578">
    <property type="entry name" value="PI_Transfer_CRAL-TRIO"/>
</dbReference>
<feature type="domain" description="CRAL-TRIO" evidence="2">
    <location>
        <begin position="272"/>
        <end position="425"/>
    </location>
</feature>
<dbReference type="KEGG" id="tml:GSTUM_00007655001"/>
<dbReference type="OMA" id="ERRERNM"/>
<dbReference type="Proteomes" id="UP000006911">
    <property type="component" value="Unassembled WGS sequence"/>
</dbReference>
<dbReference type="InterPro" id="IPR011074">
    <property type="entry name" value="CRAL/TRIO_N_dom"/>
</dbReference>
<gene>
    <name evidence="3" type="ORF">GSTUM_00007655001</name>
</gene>
<dbReference type="InParanoid" id="D5GH16"/>
<dbReference type="GO" id="GO:0008526">
    <property type="term" value="F:phosphatidylinositol transfer activity"/>
    <property type="evidence" value="ECO:0007669"/>
    <property type="project" value="TreeGrafter"/>
</dbReference>
<dbReference type="SUPFAM" id="SSF52087">
    <property type="entry name" value="CRAL/TRIO domain"/>
    <property type="match status" value="1"/>
</dbReference>
<dbReference type="GeneID" id="9185063"/>
<sequence>MAGDGILPVDSVTDGLLMGSTRGKHDTNPADYGLFRRPNAWAFRALIISSNQRTGEPSLPSPLRPFCFPSLLCSHRSHQFRSDPVNFTLLVIPQSTQRLLFCCCNNIRPPTIPTIMTEVATTVPSAVPESEKPSTPTVTQVAPTPTALSPASVKPNPEILAQEQQTGKKLGLFTEALPEAKPEPENPLEQDQQEKYAEILAWAQALGPIPVSSDRAAAAREIDDEEKMWLTRECFLRYLRATKWNVADVKKRLEATLVWRREYGVLDHTPEYIEAENQTGKQYFLGFDKNGRPCLYLNPAKQNTEKSPKQIQHLVFMLERAVDLMGPGQGTLALLVDFAASTTSSNPNIAQSRLTLNILQGHYPERLGRALVTNLPWFVHGFFKIINPFMDPLTRAKLKFNEDMTLHVPPSQLDKKFGGECDFEYDHSIWWPEFIRITKERRALYTARWKELGSKIGASELELKGGNIRDPVAEASAAVEKLEVN</sequence>
<keyword evidence="4" id="KW-1185">Reference proteome</keyword>
<dbReference type="InterPro" id="IPR001251">
    <property type="entry name" value="CRAL-TRIO_dom"/>
</dbReference>
<dbReference type="Pfam" id="PF03765">
    <property type="entry name" value="CRAL_TRIO_N"/>
    <property type="match status" value="1"/>
</dbReference>
<dbReference type="Gene3D" id="3.40.525.10">
    <property type="entry name" value="CRAL-TRIO lipid binding domain"/>
    <property type="match status" value="1"/>
</dbReference>
<accession>D5GH16</accession>
<evidence type="ECO:0000313" key="4">
    <source>
        <dbReference type="Proteomes" id="UP000006911"/>
    </source>
</evidence>
<reference evidence="3 4" key="1">
    <citation type="journal article" date="2010" name="Nature">
        <title>Perigord black truffle genome uncovers evolutionary origins and mechanisms of symbiosis.</title>
        <authorList>
            <person name="Martin F."/>
            <person name="Kohler A."/>
            <person name="Murat C."/>
            <person name="Balestrini R."/>
            <person name="Coutinho P.M."/>
            <person name="Jaillon O."/>
            <person name="Montanini B."/>
            <person name="Morin E."/>
            <person name="Noel B."/>
            <person name="Percudani R."/>
            <person name="Porcel B."/>
            <person name="Rubini A."/>
            <person name="Amicucci A."/>
            <person name="Amselem J."/>
            <person name="Anthouard V."/>
            <person name="Arcioni S."/>
            <person name="Artiguenave F."/>
            <person name="Aury J.M."/>
            <person name="Ballario P."/>
            <person name="Bolchi A."/>
            <person name="Brenna A."/>
            <person name="Brun A."/>
            <person name="Buee M."/>
            <person name="Cantarel B."/>
            <person name="Chevalier G."/>
            <person name="Couloux A."/>
            <person name="Da Silva C."/>
            <person name="Denoeud F."/>
            <person name="Duplessis S."/>
            <person name="Ghignone S."/>
            <person name="Hilselberger B."/>
            <person name="Iotti M."/>
            <person name="Marcais B."/>
            <person name="Mello A."/>
            <person name="Miranda M."/>
            <person name="Pacioni G."/>
            <person name="Quesneville H."/>
            <person name="Riccioni C."/>
            <person name="Ruotolo R."/>
            <person name="Splivallo R."/>
            <person name="Stocchi V."/>
            <person name="Tisserant E."/>
            <person name="Viscomi A.R."/>
            <person name="Zambonelli A."/>
            <person name="Zampieri E."/>
            <person name="Henrissat B."/>
            <person name="Lebrun M.H."/>
            <person name="Paolocci F."/>
            <person name="Bonfante P."/>
            <person name="Ottonello S."/>
            <person name="Wincker P."/>
        </authorList>
    </citation>
    <scope>NUCLEOTIDE SEQUENCE [LARGE SCALE GENOMIC DNA]</scope>
    <source>
        <strain evidence="3 4">Mel28</strain>
    </source>
</reference>
<evidence type="ECO:0000313" key="3">
    <source>
        <dbReference type="EMBL" id="CAZ83809.1"/>
    </source>
</evidence>
<dbReference type="AlphaFoldDB" id="D5GH16"/>
<organism evidence="3 4">
    <name type="scientific">Tuber melanosporum (strain Mel28)</name>
    <name type="common">Perigord black truffle</name>
    <dbReference type="NCBI Taxonomy" id="656061"/>
    <lineage>
        <taxon>Eukaryota</taxon>
        <taxon>Fungi</taxon>
        <taxon>Dikarya</taxon>
        <taxon>Ascomycota</taxon>
        <taxon>Pezizomycotina</taxon>
        <taxon>Pezizomycetes</taxon>
        <taxon>Pezizales</taxon>
        <taxon>Tuberaceae</taxon>
        <taxon>Tuber</taxon>
    </lineage>
</organism>
<evidence type="ECO:0000259" key="2">
    <source>
        <dbReference type="PROSITE" id="PS50191"/>
    </source>
</evidence>
<evidence type="ECO:0000256" key="1">
    <source>
        <dbReference type="SAM" id="MobiDB-lite"/>
    </source>
</evidence>
<name>D5GH16_TUBMM</name>
<dbReference type="CDD" id="cd00170">
    <property type="entry name" value="SEC14"/>
    <property type="match status" value="1"/>
</dbReference>
<dbReference type="SMART" id="SM00516">
    <property type="entry name" value="SEC14"/>
    <property type="match status" value="1"/>
</dbReference>
<dbReference type="InterPro" id="IPR036865">
    <property type="entry name" value="CRAL-TRIO_dom_sf"/>
</dbReference>
<protein>
    <submittedName>
        <fullName evidence="3">(Perigord truffle) hypothetical protein</fullName>
    </submittedName>
</protein>
<dbReference type="EMBL" id="FN430297">
    <property type="protein sequence ID" value="CAZ83809.1"/>
    <property type="molecule type" value="Genomic_DNA"/>
</dbReference>
<feature type="region of interest" description="Disordered" evidence="1">
    <location>
        <begin position="126"/>
        <end position="153"/>
    </location>
</feature>
<dbReference type="RefSeq" id="XP_002839618.1">
    <property type="nucleotide sequence ID" value="XM_002839572.1"/>
</dbReference>
<dbReference type="SMART" id="SM01100">
    <property type="entry name" value="CRAL_TRIO_N"/>
    <property type="match status" value="1"/>
</dbReference>